<evidence type="ECO:0000256" key="1">
    <source>
        <dbReference type="SAM" id="MobiDB-lite"/>
    </source>
</evidence>
<feature type="compositionally biased region" description="Polar residues" evidence="1">
    <location>
        <begin position="130"/>
        <end position="140"/>
    </location>
</feature>
<dbReference type="OrthoDB" id="1786431at2"/>
<evidence type="ECO:0000313" key="3">
    <source>
        <dbReference type="Proteomes" id="UP000183997"/>
    </source>
</evidence>
<organism evidence="2 3">
    <name type="scientific">Desulforamulus aeronauticus DSM 10349</name>
    <dbReference type="NCBI Taxonomy" id="1121421"/>
    <lineage>
        <taxon>Bacteria</taxon>
        <taxon>Bacillati</taxon>
        <taxon>Bacillota</taxon>
        <taxon>Clostridia</taxon>
        <taxon>Eubacteriales</taxon>
        <taxon>Peptococcaceae</taxon>
        <taxon>Desulforamulus</taxon>
    </lineage>
</organism>
<dbReference type="STRING" id="1121421.SAMN02745123_00253"/>
<feature type="region of interest" description="Disordered" evidence="1">
    <location>
        <begin position="111"/>
        <end position="152"/>
    </location>
</feature>
<dbReference type="Proteomes" id="UP000183997">
    <property type="component" value="Unassembled WGS sequence"/>
</dbReference>
<dbReference type="AlphaFoldDB" id="A0A1M6NP88"/>
<name>A0A1M6NP88_9FIRM</name>
<keyword evidence="3" id="KW-1185">Reference proteome</keyword>
<gene>
    <name evidence="2" type="ORF">SAMN02745123_00253</name>
</gene>
<dbReference type="RefSeq" id="WP_072910458.1">
    <property type="nucleotide sequence ID" value="NZ_FRAR01000004.1"/>
</dbReference>
<feature type="compositionally biased region" description="Polar residues" evidence="1">
    <location>
        <begin position="112"/>
        <end position="121"/>
    </location>
</feature>
<evidence type="ECO:0000313" key="2">
    <source>
        <dbReference type="EMBL" id="SHJ97478.1"/>
    </source>
</evidence>
<reference evidence="3" key="1">
    <citation type="submission" date="2016-11" db="EMBL/GenBank/DDBJ databases">
        <authorList>
            <person name="Varghese N."/>
            <person name="Submissions S."/>
        </authorList>
    </citation>
    <scope>NUCLEOTIDE SEQUENCE [LARGE SCALE GENOMIC DNA]</scope>
    <source>
        <strain evidence="3">DSM 10349</strain>
    </source>
</reference>
<accession>A0A1M6NP88</accession>
<dbReference type="EMBL" id="FRAR01000004">
    <property type="protein sequence ID" value="SHJ97478.1"/>
    <property type="molecule type" value="Genomic_DNA"/>
</dbReference>
<protein>
    <submittedName>
        <fullName evidence="2">Uncharacterized protein</fullName>
    </submittedName>
</protein>
<proteinExistence type="predicted"/>
<sequence length="227" mass="25640">MSKNNLEIALSPSGHQYDKELARVKIKVSPSLQALIANQLDFIEMIEKSNLESHIFIEQHKAELYQLEEEVSQAFGEYVLKKERAREKRLQKKNDTTPEPTVDIERDFENSLGETMGSNSSDLDDLPWFSNDSTQDSSPATKEGAYERESLDFDPLNDLDKMADKLSPGLPSAKYTSPTVSVEQKADIDVRRVAIGASVKALVDFLNRPLTEEEIQTIEKQVDSYLN</sequence>